<feature type="compositionally biased region" description="Gly residues" evidence="1">
    <location>
        <begin position="119"/>
        <end position="177"/>
    </location>
</feature>
<feature type="region of interest" description="Disordered" evidence="1">
    <location>
        <begin position="106"/>
        <end position="226"/>
    </location>
</feature>
<evidence type="ECO:0000256" key="1">
    <source>
        <dbReference type="SAM" id="MobiDB-lite"/>
    </source>
</evidence>
<dbReference type="OrthoDB" id="5496837at2"/>
<accession>E5XN79</accession>
<reference evidence="2 3" key="1">
    <citation type="journal article" date="2011" name="Stand. Genomic Sci.">
        <title>High quality draft genome sequence of Segniliparus rugosus CDC 945(T)= (ATCC BAA-974(T)).</title>
        <authorList>
            <person name="Earl A.M."/>
            <person name="Desjardins C.A."/>
            <person name="Fitzgerald M.G."/>
            <person name="Arachchi H.M."/>
            <person name="Zeng Q."/>
            <person name="Mehta T."/>
            <person name="Griggs A."/>
            <person name="Birren B.W."/>
            <person name="Toney N.C."/>
            <person name="Carr J."/>
            <person name="Posey J."/>
            <person name="Butler W.R."/>
        </authorList>
    </citation>
    <scope>NUCLEOTIDE SEQUENCE [LARGE SCALE GENOMIC DNA]</scope>
    <source>
        <strain evidence="3">ATCC BAA-974 / DSM 45345 / CCUG 50838 / CIP 108380 / JCM 13579 / CDC 945</strain>
    </source>
</reference>
<evidence type="ECO:0000313" key="2">
    <source>
        <dbReference type="EMBL" id="EFV14175.1"/>
    </source>
</evidence>
<sequence length="344" mass="33812">MNNGADPGGRPGVLSIKDLDALRIAALQFREAGDTITGLQANTSISESVSGGLPGTDTEKGVANVDETLKGALQNQGQWLEDLSGKLLGALDQIAQVDHDAAAALAQEAPEQGGAPADAGGGASGGGSGSDRGGSGGGDSGGGSSGGGAPSGGGSASGGAPSGDSGSGAPSGSGEQGEGQPSEGEGLPGAQDAAQPVEDQTGDGDGDTMSIMGPDGREVKLSPEQTKNAKAIIEAGKQLGVSDGDVQSALQTALRESGLHNYGSTEYPESLQYADKKPDGSPWLSNDQSMIGLFPHEGGVHADVQTMMDPYAQAAQFFEQHSSGQRASAGGETAGAAADRAQIL</sequence>
<feature type="compositionally biased region" description="Low complexity" evidence="1">
    <location>
        <begin position="327"/>
        <end position="344"/>
    </location>
</feature>
<dbReference type="AlphaFoldDB" id="E5XN79"/>
<dbReference type="STRING" id="679197.HMPREF9336_00949"/>
<protein>
    <submittedName>
        <fullName evidence="2">Uncharacterized protein</fullName>
    </submittedName>
</protein>
<dbReference type="EMBL" id="ACZI02000003">
    <property type="protein sequence ID" value="EFV14175.1"/>
    <property type="molecule type" value="Genomic_DNA"/>
</dbReference>
<dbReference type="HOGENOM" id="CLU_806300_0_0_11"/>
<proteinExistence type="predicted"/>
<gene>
    <name evidence="2" type="ORF">HMPREF9336_00949</name>
</gene>
<name>E5XN79_SEGRC</name>
<feature type="region of interest" description="Disordered" evidence="1">
    <location>
        <begin position="318"/>
        <end position="344"/>
    </location>
</feature>
<comment type="caution">
    <text evidence="2">The sequence shown here is derived from an EMBL/GenBank/DDBJ whole genome shotgun (WGS) entry which is preliminary data.</text>
</comment>
<evidence type="ECO:0000313" key="3">
    <source>
        <dbReference type="Proteomes" id="UP000004816"/>
    </source>
</evidence>
<feature type="compositionally biased region" description="Low complexity" evidence="1">
    <location>
        <begin position="106"/>
        <end position="118"/>
    </location>
</feature>
<dbReference type="Proteomes" id="UP000004816">
    <property type="component" value="Unassembled WGS sequence"/>
</dbReference>
<feature type="region of interest" description="Disordered" evidence="1">
    <location>
        <begin position="258"/>
        <end position="284"/>
    </location>
</feature>
<keyword evidence="3" id="KW-1185">Reference proteome</keyword>
<organism evidence="2 3">
    <name type="scientific">Segniliparus rugosus (strain ATCC BAA-974 / DSM 45345 / CCUG 50838 / CIP 108380 / JCM 13579 / CDC 945)</name>
    <dbReference type="NCBI Taxonomy" id="679197"/>
    <lineage>
        <taxon>Bacteria</taxon>
        <taxon>Bacillati</taxon>
        <taxon>Actinomycetota</taxon>
        <taxon>Actinomycetes</taxon>
        <taxon>Mycobacteriales</taxon>
        <taxon>Segniliparaceae</taxon>
        <taxon>Segniliparus</taxon>
    </lineage>
</organism>
<dbReference type="RefSeq" id="WP_007468331.1">
    <property type="nucleotide sequence ID" value="NZ_KI391954.1"/>
</dbReference>